<feature type="transmembrane region" description="Helical" evidence="7">
    <location>
        <begin position="170"/>
        <end position="190"/>
    </location>
</feature>
<evidence type="ECO:0000256" key="7">
    <source>
        <dbReference type="SAM" id="Phobius"/>
    </source>
</evidence>
<sequence length="244" mass="26432">MFKTPQLSSYLLLLLTLLFTGSAVAAQPGDYAITPQTSIIAVVMIIMGFFFCFFGHRFFKVIIFLAGFVVVGFIAYVICYEISAPDTSTKSTIYLVVAIVAGIIGGFLFMCIWKLGIAAIGALGGFSLGMFILSLGNGMLISSKTGRIIFIVAFVIVGIVAIFFFEKHVVIIATAIAGAYMFIVGIDYFIGTGFTQHLIAFLNGQGESFYHTNGKIYAMLASMAVMAIIGAVVQYKSFRPWSKK</sequence>
<feature type="transmembrane region" description="Helical" evidence="7">
    <location>
        <begin position="61"/>
        <end position="80"/>
    </location>
</feature>
<comment type="caution">
    <text evidence="10">The sequence shown here is derived from an EMBL/GenBank/DDBJ whole genome shotgun (WGS) entry which is preliminary data.</text>
</comment>
<feature type="transmembrane region" description="Helical" evidence="7">
    <location>
        <begin position="216"/>
        <end position="235"/>
    </location>
</feature>
<feature type="signal peptide" evidence="8">
    <location>
        <begin position="1"/>
        <end position="25"/>
    </location>
</feature>
<evidence type="ECO:0000256" key="2">
    <source>
        <dbReference type="ARBA" id="ARBA00006244"/>
    </source>
</evidence>
<dbReference type="Proteomes" id="UP001479436">
    <property type="component" value="Unassembled WGS sequence"/>
</dbReference>
<feature type="transmembrane region" description="Helical" evidence="7">
    <location>
        <begin position="120"/>
        <end position="141"/>
    </location>
</feature>
<dbReference type="InterPro" id="IPR025256">
    <property type="entry name" value="TM7S3/TM198-like_dom"/>
</dbReference>
<comment type="subcellular location">
    <subcellularLocation>
        <location evidence="1">Membrane</location>
        <topology evidence="1">Multi-pass membrane protein</topology>
    </subcellularLocation>
</comment>
<evidence type="ECO:0000313" key="10">
    <source>
        <dbReference type="EMBL" id="KAK9710781.1"/>
    </source>
</evidence>
<accession>A0ABR2VZC3</accession>
<proteinExistence type="inferred from homology"/>
<feature type="transmembrane region" description="Helical" evidence="7">
    <location>
        <begin position="36"/>
        <end position="54"/>
    </location>
</feature>
<evidence type="ECO:0000259" key="9">
    <source>
        <dbReference type="Pfam" id="PF13886"/>
    </source>
</evidence>
<feature type="domain" description="TM7S3/TM198-like" evidence="9">
    <location>
        <begin position="41"/>
        <end position="235"/>
    </location>
</feature>
<evidence type="ECO:0000256" key="3">
    <source>
        <dbReference type="ARBA" id="ARBA00022692"/>
    </source>
</evidence>
<protein>
    <recommendedName>
        <fullName evidence="6">Transmembrane protein 198</fullName>
    </recommendedName>
</protein>
<feature type="chain" id="PRO_5047128788" description="Transmembrane protein 198" evidence="8">
    <location>
        <begin position="26"/>
        <end position="244"/>
    </location>
</feature>
<keyword evidence="11" id="KW-1185">Reference proteome</keyword>
<keyword evidence="5 7" id="KW-0472">Membrane</keyword>
<evidence type="ECO:0000256" key="5">
    <source>
        <dbReference type="ARBA" id="ARBA00023136"/>
    </source>
</evidence>
<comment type="similarity">
    <text evidence="2">Belongs to the TMEM198 family.</text>
</comment>
<keyword evidence="3 7" id="KW-0812">Transmembrane</keyword>
<name>A0ABR2VZC3_9FUNG</name>
<organism evidence="10 11">
    <name type="scientific">Basidiobolus ranarum</name>
    <dbReference type="NCBI Taxonomy" id="34480"/>
    <lineage>
        <taxon>Eukaryota</taxon>
        <taxon>Fungi</taxon>
        <taxon>Fungi incertae sedis</taxon>
        <taxon>Zoopagomycota</taxon>
        <taxon>Entomophthoromycotina</taxon>
        <taxon>Basidiobolomycetes</taxon>
        <taxon>Basidiobolales</taxon>
        <taxon>Basidiobolaceae</taxon>
        <taxon>Basidiobolus</taxon>
    </lineage>
</organism>
<evidence type="ECO:0000256" key="8">
    <source>
        <dbReference type="SAM" id="SignalP"/>
    </source>
</evidence>
<dbReference type="EMBL" id="JASJQH010007320">
    <property type="protein sequence ID" value="KAK9710781.1"/>
    <property type="molecule type" value="Genomic_DNA"/>
</dbReference>
<dbReference type="InterPro" id="IPR040236">
    <property type="entry name" value="TMEM198"/>
</dbReference>
<evidence type="ECO:0000256" key="1">
    <source>
        <dbReference type="ARBA" id="ARBA00004141"/>
    </source>
</evidence>
<evidence type="ECO:0000256" key="4">
    <source>
        <dbReference type="ARBA" id="ARBA00022989"/>
    </source>
</evidence>
<dbReference type="Pfam" id="PF13886">
    <property type="entry name" value="TM7S3_TM198"/>
    <property type="match status" value="1"/>
</dbReference>
<dbReference type="PANTHER" id="PTHR31247:SF5">
    <property type="entry name" value="DUF4203 DOMAIN-CONTAINING PROTEIN"/>
    <property type="match status" value="1"/>
</dbReference>
<evidence type="ECO:0000313" key="11">
    <source>
        <dbReference type="Proteomes" id="UP001479436"/>
    </source>
</evidence>
<feature type="transmembrane region" description="Helical" evidence="7">
    <location>
        <begin position="92"/>
        <end position="113"/>
    </location>
</feature>
<keyword evidence="4 7" id="KW-1133">Transmembrane helix</keyword>
<keyword evidence="8" id="KW-0732">Signal</keyword>
<feature type="transmembrane region" description="Helical" evidence="7">
    <location>
        <begin position="147"/>
        <end position="165"/>
    </location>
</feature>
<dbReference type="PANTHER" id="PTHR31247">
    <property type="entry name" value="TRANSMEMBRANE PROTEIN 198 FAMILY MEMBER"/>
    <property type="match status" value="1"/>
</dbReference>
<gene>
    <name evidence="10" type="ORF">K7432_008206</name>
</gene>
<reference evidence="10 11" key="1">
    <citation type="submission" date="2023-04" db="EMBL/GenBank/DDBJ databases">
        <title>Genome of Basidiobolus ranarum AG-B5.</title>
        <authorList>
            <person name="Stajich J.E."/>
            <person name="Carter-House D."/>
            <person name="Gryganskyi A."/>
        </authorList>
    </citation>
    <scope>NUCLEOTIDE SEQUENCE [LARGE SCALE GENOMIC DNA]</scope>
    <source>
        <strain evidence="10 11">AG-B5</strain>
    </source>
</reference>
<evidence type="ECO:0000256" key="6">
    <source>
        <dbReference type="ARBA" id="ARBA00049737"/>
    </source>
</evidence>